<reference evidence="3 4" key="1">
    <citation type="journal article" date="2017" name="Chemistry">
        <title>Isolation, Biosynthesis and Chemical Modifications of Rubterolones A-F: Rare Tropolone Alkaloids from Actinomadura sp. 5-2.</title>
        <authorList>
            <person name="Guo H."/>
            <person name="Benndorf R."/>
            <person name="Leichnitz D."/>
            <person name="Klassen J.L."/>
            <person name="Vollmers J."/>
            <person name="Gorls H."/>
            <person name="Steinacker M."/>
            <person name="Weigel C."/>
            <person name="Dahse H.M."/>
            <person name="Kaster A.K."/>
            <person name="de Beer Z.W."/>
            <person name="Poulsen M."/>
            <person name="Beemelmanns C."/>
        </authorList>
    </citation>
    <scope>NUCLEOTIDE SEQUENCE [LARGE SCALE GENOMIC DNA]</scope>
    <source>
        <strain evidence="3 4">5-2</strain>
    </source>
</reference>
<organism evidence="3 4">
    <name type="scientific">Actinomadura rubteroloni</name>
    <dbReference type="NCBI Taxonomy" id="1926885"/>
    <lineage>
        <taxon>Bacteria</taxon>
        <taxon>Bacillati</taxon>
        <taxon>Actinomycetota</taxon>
        <taxon>Actinomycetes</taxon>
        <taxon>Streptosporangiales</taxon>
        <taxon>Thermomonosporaceae</taxon>
        <taxon>Actinomadura</taxon>
    </lineage>
</organism>
<dbReference type="AlphaFoldDB" id="A0A2P4UNZ0"/>
<evidence type="ECO:0000313" key="4">
    <source>
        <dbReference type="Proteomes" id="UP000242367"/>
    </source>
</evidence>
<name>A0A2P4UNZ0_9ACTN</name>
<dbReference type="Proteomes" id="UP000242367">
    <property type="component" value="Unassembled WGS sequence"/>
</dbReference>
<comment type="caution">
    <text evidence="3">The sequence shown here is derived from an EMBL/GenBank/DDBJ whole genome shotgun (WGS) entry which is preliminary data.</text>
</comment>
<evidence type="ECO:0000313" key="3">
    <source>
        <dbReference type="EMBL" id="POM26739.1"/>
    </source>
</evidence>
<dbReference type="GO" id="GO:0004519">
    <property type="term" value="F:endonuclease activity"/>
    <property type="evidence" value="ECO:0007669"/>
    <property type="project" value="InterPro"/>
</dbReference>
<gene>
    <name evidence="3" type="ORF">BTM25_11450</name>
</gene>
<dbReference type="RefSeq" id="WP_205647974.1">
    <property type="nucleotide sequence ID" value="NZ_MTBP01000001.1"/>
</dbReference>
<evidence type="ECO:0000259" key="2">
    <source>
        <dbReference type="Pfam" id="PF14436"/>
    </source>
</evidence>
<feature type="domain" description="Bacterial EndoU nuclease" evidence="2">
    <location>
        <begin position="36"/>
        <end position="162"/>
    </location>
</feature>
<feature type="region of interest" description="Disordered" evidence="1">
    <location>
        <begin position="24"/>
        <end position="81"/>
    </location>
</feature>
<dbReference type="Pfam" id="PF14436">
    <property type="entry name" value="EndoU_bacteria"/>
    <property type="match status" value="1"/>
</dbReference>
<protein>
    <recommendedName>
        <fullName evidence="2">Bacterial EndoU nuclease domain-containing protein</fullName>
    </recommendedName>
</protein>
<keyword evidence="4" id="KW-1185">Reference proteome</keyword>
<dbReference type="InterPro" id="IPR029501">
    <property type="entry name" value="EndoU_bac"/>
</dbReference>
<sequence length="166" mass="18200">MAKGKAGAGLMREALKFIKKANKRNRPGRMNPHFREHTIGGGHVRPGAAKGSGYHYRPGGKDFPGRRLKPNTMVKDPKTGAYKAEPEFWDDTLNPPGWKPKNGNGGVSTFFPDHWTPQQVDAAIPGAFQHARPVPGTNMWQGTYQGLTIQGFYDGAGGFTHGWPTF</sequence>
<proteinExistence type="predicted"/>
<dbReference type="EMBL" id="MTBP01000001">
    <property type="protein sequence ID" value="POM26739.1"/>
    <property type="molecule type" value="Genomic_DNA"/>
</dbReference>
<evidence type="ECO:0000256" key="1">
    <source>
        <dbReference type="SAM" id="MobiDB-lite"/>
    </source>
</evidence>
<accession>A0A2P4UNZ0</accession>